<keyword evidence="1" id="KW-0175">Coiled coil</keyword>
<accession>A0A7S4UPR3</accession>
<evidence type="ECO:0000256" key="1">
    <source>
        <dbReference type="SAM" id="Coils"/>
    </source>
</evidence>
<evidence type="ECO:0000256" key="3">
    <source>
        <dbReference type="SAM" id="Phobius"/>
    </source>
</evidence>
<dbReference type="GO" id="GO:0005537">
    <property type="term" value="F:D-mannose binding"/>
    <property type="evidence" value="ECO:0007669"/>
    <property type="project" value="TreeGrafter"/>
</dbReference>
<feature type="region of interest" description="Disordered" evidence="2">
    <location>
        <begin position="1"/>
        <end position="26"/>
    </location>
</feature>
<name>A0A7S4UPR3_9DINO</name>
<dbReference type="InterPro" id="IPR006311">
    <property type="entry name" value="TAT_signal"/>
</dbReference>
<evidence type="ECO:0000313" key="4">
    <source>
        <dbReference type="EMBL" id="CAE4598450.1"/>
    </source>
</evidence>
<dbReference type="GO" id="GO:0030134">
    <property type="term" value="C:COPII-coated ER to Golgi transport vesicle"/>
    <property type="evidence" value="ECO:0007669"/>
    <property type="project" value="TreeGrafter"/>
</dbReference>
<evidence type="ECO:0008006" key="5">
    <source>
        <dbReference type="Google" id="ProtNLM"/>
    </source>
</evidence>
<dbReference type="PROSITE" id="PS51318">
    <property type="entry name" value="TAT"/>
    <property type="match status" value="1"/>
</dbReference>
<dbReference type="Gene3D" id="2.60.120.200">
    <property type="match status" value="1"/>
</dbReference>
<keyword evidence="3" id="KW-1133">Transmembrane helix</keyword>
<reference evidence="4" key="1">
    <citation type="submission" date="2021-01" db="EMBL/GenBank/DDBJ databases">
        <authorList>
            <person name="Corre E."/>
            <person name="Pelletier E."/>
            <person name="Niang G."/>
            <person name="Scheremetjew M."/>
            <person name="Finn R."/>
            <person name="Kale V."/>
            <person name="Holt S."/>
            <person name="Cochrane G."/>
            <person name="Meng A."/>
            <person name="Brown T."/>
            <person name="Cohen L."/>
        </authorList>
    </citation>
    <scope>NUCLEOTIDE SEQUENCE</scope>
    <source>
        <strain evidence="4">CCMP3105</strain>
    </source>
</reference>
<dbReference type="AlphaFoldDB" id="A0A7S4UPR3"/>
<dbReference type="EMBL" id="HBNR01040146">
    <property type="protein sequence ID" value="CAE4598450.1"/>
    <property type="molecule type" value="Transcribed_RNA"/>
</dbReference>
<feature type="coiled-coil region" evidence="1">
    <location>
        <begin position="459"/>
        <end position="486"/>
    </location>
</feature>
<proteinExistence type="predicted"/>
<keyword evidence="3" id="KW-0812">Transmembrane</keyword>
<keyword evidence="3" id="KW-0472">Membrane</keyword>
<evidence type="ECO:0000256" key="2">
    <source>
        <dbReference type="SAM" id="MobiDB-lite"/>
    </source>
</evidence>
<dbReference type="SUPFAM" id="SSF49899">
    <property type="entry name" value="Concanavalin A-like lectins/glucanases"/>
    <property type="match status" value="1"/>
</dbReference>
<dbReference type="PANTHER" id="PTHR12223:SF28">
    <property type="entry name" value="LECTIN, MANNOSE BINDING 1 LIKE"/>
    <property type="match status" value="1"/>
</dbReference>
<gene>
    <name evidence="4" type="ORF">AMON00008_LOCUS27828</name>
</gene>
<dbReference type="GO" id="GO:0005793">
    <property type="term" value="C:endoplasmic reticulum-Golgi intermediate compartment"/>
    <property type="evidence" value="ECO:0007669"/>
    <property type="project" value="TreeGrafter"/>
</dbReference>
<dbReference type="GO" id="GO:0000139">
    <property type="term" value="C:Golgi membrane"/>
    <property type="evidence" value="ECO:0007669"/>
    <property type="project" value="TreeGrafter"/>
</dbReference>
<protein>
    <recommendedName>
        <fullName evidence="5">L-type lectin-like domain-containing protein</fullName>
    </recommendedName>
</protein>
<feature type="transmembrane region" description="Helical" evidence="3">
    <location>
        <begin position="574"/>
        <end position="591"/>
    </location>
</feature>
<dbReference type="InterPro" id="IPR051136">
    <property type="entry name" value="Intracellular_Lectin-GPT"/>
</dbReference>
<dbReference type="GO" id="GO:0005789">
    <property type="term" value="C:endoplasmic reticulum membrane"/>
    <property type="evidence" value="ECO:0007669"/>
    <property type="project" value="TreeGrafter"/>
</dbReference>
<dbReference type="GO" id="GO:0006888">
    <property type="term" value="P:endoplasmic reticulum to Golgi vesicle-mediated transport"/>
    <property type="evidence" value="ECO:0007669"/>
    <property type="project" value="TreeGrafter"/>
</dbReference>
<dbReference type="InterPro" id="IPR013320">
    <property type="entry name" value="ConA-like_dom_sf"/>
</dbReference>
<sequence>MGGRAPGSNPPVLALRGGAGRGAGSPRAAHMARRALLAAAALAGAAAPAAAAEAGKGWKMRHHSFARTMSYDDTLGDWLSSAGTMALRNRVQLLPAVANRHGVLLSKQALGTRDFEARFSFSAHPGDINMGPGDAAVAFWVSPEDCAKEYKEQVIVTTSKDWLEGSKAAGLTLLQNRPTFRGLAVFLLGLDSQKSRRQSVATMWNDGKQVGLEDFVEGRHGTQTKFVDWVSGMTQVRVRVKPDGSIHGSMLTLDVQRHLSESVWTWKEDGVNVIAFITFLSNNQLKVNGGLAGSWTVEPNSRVTIQVNQLPKVTVLFNGGREAVPEDRSRRSKMEYVGRANPKGQEPEFKKDDEHWADLFSLPAGTTTNEENFYLGFSGWTGSASSIEVNLHELSVVNFDASKIGEEEKDVLGGDEAQKEWLQILEHERRFLDQASQTEAVGRLTKLLTEHTEKYNQLGEHLKGELVKLESRLDSLGQEINTYLSAAQAWVLETQSFNPQVVKDHIVGIRTALSKDKDRHDAALNKVNEIAAQLKAQSGNTQLHEEGRVKVQAVADLSKSVEALAEKGSMQTNGLLLLMVVSVAGLGLLFLSRMRYYEKKHYI</sequence>
<organism evidence="4">
    <name type="scientific">Alexandrium monilatum</name>
    <dbReference type="NCBI Taxonomy" id="311494"/>
    <lineage>
        <taxon>Eukaryota</taxon>
        <taxon>Sar</taxon>
        <taxon>Alveolata</taxon>
        <taxon>Dinophyceae</taxon>
        <taxon>Gonyaulacales</taxon>
        <taxon>Pyrocystaceae</taxon>
        <taxon>Alexandrium</taxon>
    </lineage>
</organism>
<dbReference type="PANTHER" id="PTHR12223">
    <property type="entry name" value="VESICULAR MANNOSE-BINDING LECTIN"/>
    <property type="match status" value="1"/>
</dbReference>